<evidence type="ECO:0008006" key="3">
    <source>
        <dbReference type="Google" id="ProtNLM"/>
    </source>
</evidence>
<accession>A0A1F5RFL7</accession>
<dbReference type="Proteomes" id="UP000177230">
    <property type="component" value="Unassembled WGS sequence"/>
</dbReference>
<evidence type="ECO:0000313" key="1">
    <source>
        <dbReference type="EMBL" id="OGF13209.1"/>
    </source>
</evidence>
<name>A0A1F5RFL7_9BACT</name>
<dbReference type="InterPro" id="IPR036388">
    <property type="entry name" value="WH-like_DNA-bd_sf"/>
</dbReference>
<dbReference type="Pfam" id="PF10771">
    <property type="entry name" value="DUF2582"/>
    <property type="match status" value="1"/>
</dbReference>
<gene>
    <name evidence="1" type="ORF">A2024_09970</name>
</gene>
<protein>
    <recommendedName>
        <fullName evidence="3">Winged helix-turn-helix domain-containing protein</fullName>
    </recommendedName>
</protein>
<dbReference type="Gene3D" id="1.10.10.10">
    <property type="entry name" value="Winged helix-like DNA-binding domain superfamily/Winged helix DNA-binding domain"/>
    <property type="match status" value="1"/>
</dbReference>
<dbReference type="AlphaFoldDB" id="A0A1F5RFL7"/>
<sequence>MKMKIGENAGIIWQTVNAKGEQNVSALKKSTRLDDKNLYLALGWLAKENKIIFTQKQRQIMIGLS</sequence>
<reference evidence="1 2" key="1">
    <citation type="journal article" date="2016" name="Nat. Commun.">
        <title>Thousands of microbial genomes shed light on interconnected biogeochemical processes in an aquifer system.</title>
        <authorList>
            <person name="Anantharaman K."/>
            <person name="Brown C.T."/>
            <person name="Hug L.A."/>
            <person name="Sharon I."/>
            <person name="Castelle C.J."/>
            <person name="Probst A.J."/>
            <person name="Thomas B.C."/>
            <person name="Singh A."/>
            <person name="Wilkins M.J."/>
            <person name="Karaoz U."/>
            <person name="Brodie E.L."/>
            <person name="Williams K.H."/>
            <person name="Hubbard S.S."/>
            <person name="Banfield J.F."/>
        </authorList>
    </citation>
    <scope>NUCLEOTIDE SEQUENCE [LARGE SCALE GENOMIC DNA]</scope>
</reference>
<organism evidence="1 2">
    <name type="scientific">Candidatus Edwardsbacteria bacterium GWF2_54_11</name>
    <dbReference type="NCBI Taxonomy" id="1817851"/>
    <lineage>
        <taxon>Bacteria</taxon>
        <taxon>Candidatus Edwardsiibacteriota</taxon>
    </lineage>
</organism>
<dbReference type="EMBL" id="MFFM01000024">
    <property type="protein sequence ID" value="OGF13209.1"/>
    <property type="molecule type" value="Genomic_DNA"/>
</dbReference>
<proteinExistence type="predicted"/>
<dbReference type="InterPro" id="IPR019707">
    <property type="entry name" value="DUF2582"/>
</dbReference>
<evidence type="ECO:0000313" key="2">
    <source>
        <dbReference type="Proteomes" id="UP000177230"/>
    </source>
</evidence>
<comment type="caution">
    <text evidence="1">The sequence shown here is derived from an EMBL/GenBank/DDBJ whole genome shotgun (WGS) entry which is preliminary data.</text>
</comment>